<keyword evidence="2" id="KW-1185">Reference proteome</keyword>
<organism evidence="1 2">
    <name type="scientific">Reticulibacter mediterranei</name>
    <dbReference type="NCBI Taxonomy" id="2778369"/>
    <lineage>
        <taxon>Bacteria</taxon>
        <taxon>Bacillati</taxon>
        <taxon>Chloroflexota</taxon>
        <taxon>Ktedonobacteria</taxon>
        <taxon>Ktedonobacterales</taxon>
        <taxon>Reticulibacteraceae</taxon>
        <taxon>Reticulibacter</taxon>
    </lineage>
</organism>
<evidence type="ECO:0000313" key="1">
    <source>
        <dbReference type="EMBL" id="GHO92422.1"/>
    </source>
</evidence>
<evidence type="ECO:0008006" key="3">
    <source>
        <dbReference type="Google" id="ProtNLM"/>
    </source>
</evidence>
<dbReference type="Proteomes" id="UP000597444">
    <property type="component" value="Unassembled WGS sequence"/>
</dbReference>
<dbReference type="EMBL" id="BNJK01000001">
    <property type="protein sequence ID" value="GHO92422.1"/>
    <property type="molecule type" value="Genomic_DNA"/>
</dbReference>
<proteinExistence type="predicted"/>
<gene>
    <name evidence="1" type="ORF">KSF_024700</name>
</gene>
<reference evidence="1" key="1">
    <citation type="submission" date="2020-10" db="EMBL/GenBank/DDBJ databases">
        <title>Taxonomic study of unclassified bacteria belonging to the class Ktedonobacteria.</title>
        <authorList>
            <person name="Yabe S."/>
            <person name="Wang C.M."/>
            <person name="Zheng Y."/>
            <person name="Sakai Y."/>
            <person name="Cavaletti L."/>
            <person name="Monciardini P."/>
            <person name="Donadio S."/>
        </authorList>
    </citation>
    <scope>NUCLEOTIDE SEQUENCE</scope>
    <source>
        <strain evidence="1">ID150040</strain>
    </source>
</reference>
<dbReference type="InterPro" id="IPR021441">
    <property type="entry name" value="DUF3090"/>
</dbReference>
<evidence type="ECO:0000313" key="2">
    <source>
        <dbReference type="Proteomes" id="UP000597444"/>
    </source>
</evidence>
<dbReference type="RefSeq" id="WP_220203258.1">
    <property type="nucleotide sequence ID" value="NZ_BNJK01000001.1"/>
</dbReference>
<protein>
    <recommendedName>
        <fullName evidence="3">DUF3090 domain-containing protein</fullName>
    </recommendedName>
</protein>
<sequence>MSVDLGYASVLGTDAVGQPGQRRFRLFVMSERGSAVMWMEKEHLNSLSLALDRFLAMISEGQILRTEAQAGIRPSPKSMPANFPQRPTYEFQVGQMKLNYDEQETAFLLIVTPLEITMERGQEPQIYMREDDDVSFHFTLPDAHELSSGIAQIVSAGRPVCPLCHAPLDGGPHACVKQNGHREILRIEEQDEDEEE</sequence>
<name>A0A8J3N000_9CHLR</name>
<comment type="caution">
    <text evidence="1">The sequence shown here is derived from an EMBL/GenBank/DDBJ whole genome shotgun (WGS) entry which is preliminary data.</text>
</comment>
<dbReference type="AlphaFoldDB" id="A0A8J3N000"/>
<accession>A0A8J3N000</accession>
<dbReference type="Pfam" id="PF11290">
    <property type="entry name" value="DUF3090"/>
    <property type="match status" value="1"/>
</dbReference>